<proteinExistence type="predicted"/>
<evidence type="ECO:0000313" key="2">
    <source>
        <dbReference type="Proteomes" id="UP001582793"/>
    </source>
</evidence>
<dbReference type="RefSeq" id="WP_375734178.1">
    <property type="nucleotide sequence ID" value="NZ_JBCGDC010000027.1"/>
</dbReference>
<dbReference type="EMBL" id="JBCGDC010000027">
    <property type="protein sequence ID" value="MFB6393840.1"/>
    <property type="molecule type" value="Genomic_DNA"/>
</dbReference>
<name>A0ABV5CPJ1_9ACTN</name>
<dbReference type="SUPFAM" id="SSF50998">
    <property type="entry name" value="Quinoprotein alcohol dehydrogenase-like"/>
    <property type="match status" value="1"/>
</dbReference>
<sequence length="323" mass="34631">MRPRLLAETSVPAGDVISHVDGVGWLVARPAEQVVAVLDDLLRPTARIPVPTGGAAFEATVRGRHVAVVTLDHLAVVDLAGNLLWRRDQPVEAVGTPCTPNCFLDADGVLWVYVPGGDHLVAFDAATGREIDRIELESQIGAATFWPHPDRGRLGLHVVLGQDGSYSWLLRLDGDRIDCRELAGEVLTGFTSGGDRYLAMPHVDGEIGIHDAATGTTVAGCNADGIPGYPTDPEYILVEAAAVVDDDLVVVGVNTDEYETDTEEHLLLSTDDLRYVATVDYGQPMTTYAIRPAGGGGRWLTTGHDGDLVRLWRLPGPETSWST</sequence>
<organism evidence="1 2">
    <name type="scientific">Polymorphospora lycopeni</name>
    <dbReference type="NCBI Taxonomy" id="3140240"/>
    <lineage>
        <taxon>Bacteria</taxon>
        <taxon>Bacillati</taxon>
        <taxon>Actinomycetota</taxon>
        <taxon>Actinomycetes</taxon>
        <taxon>Micromonosporales</taxon>
        <taxon>Micromonosporaceae</taxon>
        <taxon>Polymorphospora</taxon>
    </lineage>
</organism>
<comment type="caution">
    <text evidence="1">The sequence shown here is derived from an EMBL/GenBank/DDBJ whole genome shotgun (WGS) entry which is preliminary data.</text>
</comment>
<dbReference type="InterPro" id="IPR011047">
    <property type="entry name" value="Quinoprotein_ADH-like_sf"/>
</dbReference>
<protein>
    <submittedName>
        <fullName evidence="1">PQQ-binding-like beta-propeller repeat protein</fullName>
    </submittedName>
</protein>
<dbReference type="InterPro" id="IPR015943">
    <property type="entry name" value="WD40/YVTN_repeat-like_dom_sf"/>
</dbReference>
<dbReference type="Gene3D" id="2.130.10.10">
    <property type="entry name" value="YVTN repeat-like/Quinoprotein amine dehydrogenase"/>
    <property type="match status" value="1"/>
</dbReference>
<reference evidence="1 2" key="1">
    <citation type="submission" date="2024-04" db="EMBL/GenBank/DDBJ databases">
        <title>Polymorphospora sp. isolated from Baiyangdian Lake in Xiong'an New Area.</title>
        <authorList>
            <person name="Zhang X."/>
            <person name="Liu J."/>
        </authorList>
    </citation>
    <scope>NUCLEOTIDE SEQUENCE [LARGE SCALE GENOMIC DNA]</scope>
    <source>
        <strain evidence="1 2">2-325</strain>
    </source>
</reference>
<gene>
    <name evidence="1" type="ORF">AAFH96_12105</name>
</gene>
<evidence type="ECO:0000313" key="1">
    <source>
        <dbReference type="EMBL" id="MFB6393840.1"/>
    </source>
</evidence>
<keyword evidence="2" id="KW-1185">Reference proteome</keyword>
<dbReference type="Proteomes" id="UP001582793">
    <property type="component" value="Unassembled WGS sequence"/>
</dbReference>
<accession>A0ABV5CPJ1</accession>